<evidence type="ECO:0000313" key="2">
    <source>
        <dbReference type="EMBL" id="SDG97957.1"/>
    </source>
</evidence>
<dbReference type="Gene3D" id="3.40.630.30">
    <property type="match status" value="1"/>
</dbReference>
<dbReference type="RefSeq" id="WP_091818534.1">
    <property type="nucleotide sequence ID" value="NZ_FNCQ01000014.1"/>
</dbReference>
<dbReference type="PROSITE" id="PS51186">
    <property type="entry name" value="GNAT"/>
    <property type="match status" value="1"/>
</dbReference>
<sequence>MKQVQQISLRAMEPEDLDLLYRIENDESMWGMSLTNVPYSRFVLHEFMSDTTGDIYTDKQVRLIVEDDRHQPIGLADIMKFDPKNQKAEIGIIICKSCRCQGYAKAAVERLHQYAHDTLHLHQLYAVVAVENEASLHLFQGMDYRQTGSLSDWLFDGKTYHDAIVLQRLL</sequence>
<dbReference type="InterPro" id="IPR016181">
    <property type="entry name" value="Acyl_CoA_acyltransferase"/>
</dbReference>
<evidence type="ECO:0000313" key="3">
    <source>
        <dbReference type="Proteomes" id="UP000198779"/>
    </source>
</evidence>
<name>A0A1G7YND7_9BACT</name>
<feature type="domain" description="N-acetyltransferase" evidence="1">
    <location>
        <begin position="7"/>
        <end position="170"/>
    </location>
</feature>
<proteinExistence type="predicted"/>
<dbReference type="PANTHER" id="PTHR43415">
    <property type="entry name" value="SPERMIDINE N(1)-ACETYLTRANSFERASE"/>
    <property type="match status" value="1"/>
</dbReference>
<dbReference type="AlphaFoldDB" id="A0A1G7YND7"/>
<dbReference type="PANTHER" id="PTHR43415:SF3">
    <property type="entry name" value="GNAT-FAMILY ACETYLTRANSFERASE"/>
    <property type="match status" value="1"/>
</dbReference>
<reference evidence="3" key="1">
    <citation type="submission" date="2016-10" db="EMBL/GenBank/DDBJ databases">
        <authorList>
            <person name="Varghese N."/>
            <person name="Submissions S."/>
        </authorList>
    </citation>
    <scope>NUCLEOTIDE SEQUENCE [LARGE SCALE GENOMIC DNA]</scope>
    <source>
        <strain evidence="3">BP1-148</strain>
    </source>
</reference>
<dbReference type="InterPro" id="IPR000182">
    <property type="entry name" value="GNAT_dom"/>
</dbReference>
<dbReference type="GO" id="GO:0016747">
    <property type="term" value="F:acyltransferase activity, transferring groups other than amino-acyl groups"/>
    <property type="evidence" value="ECO:0007669"/>
    <property type="project" value="InterPro"/>
</dbReference>
<dbReference type="Proteomes" id="UP000198779">
    <property type="component" value="Unassembled WGS sequence"/>
</dbReference>
<gene>
    <name evidence="2" type="ORF">SAMN04487901_11425</name>
</gene>
<dbReference type="EMBL" id="FNCQ01000014">
    <property type="protein sequence ID" value="SDG97957.1"/>
    <property type="molecule type" value="Genomic_DNA"/>
</dbReference>
<accession>A0A1G7YND7</accession>
<dbReference type="Pfam" id="PF13302">
    <property type="entry name" value="Acetyltransf_3"/>
    <property type="match status" value="1"/>
</dbReference>
<protein>
    <submittedName>
        <fullName evidence="2">Diamine N-acetyltransferase</fullName>
    </submittedName>
</protein>
<evidence type="ECO:0000259" key="1">
    <source>
        <dbReference type="PROSITE" id="PS51186"/>
    </source>
</evidence>
<keyword evidence="3" id="KW-1185">Reference proteome</keyword>
<keyword evidence="2" id="KW-0808">Transferase</keyword>
<dbReference type="SUPFAM" id="SSF55729">
    <property type="entry name" value="Acyl-CoA N-acyltransferases (Nat)"/>
    <property type="match status" value="1"/>
</dbReference>
<organism evidence="2 3">
    <name type="scientific">Prevotella communis</name>
    <dbReference type="NCBI Taxonomy" id="2913614"/>
    <lineage>
        <taxon>Bacteria</taxon>
        <taxon>Pseudomonadati</taxon>
        <taxon>Bacteroidota</taxon>
        <taxon>Bacteroidia</taxon>
        <taxon>Bacteroidales</taxon>
        <taxon>Prevotellaceae</taxon>
        <taxon>Prevotella</taxon>
    </lineage>
</organism>
<dbReference type="STRING" id="645274.SAMN04487901_11425"/>